<dbReference type="GO" id="GO:0008270">
    <property type="term" value="F:zinc ion binding"/>
    <property type="evidence" value="ECO:0007669"/>
    <property type="project" value="TreeGrafter"/>
</dbReference>
<dbReference type="GO" id="GO:0016020">
    <property type="term" value="C:membrane"/>
    <property type="evidence" value="ECO:0007669"/>
    <property type="project" value="UniProtKB-SubCell"/>
</dbReference>
<dbReference type="PANTHER" id="PTHR23292:SF6">
    <property type="entry name" value="FI16602P1-RELATED"/>
    <property type="match status" value="1"/>
</dbReference>
<feature type="compositionally biased region" description="Low complexity" evidence="6">
    <location>
        <begin position="121"/>
        <end position="140"/>
    </location>
</feature>
<dbReference type="OrthoDB" id="5599753at2759"/>
<gene>
    <name evidence="9" type="ORF">FZEAL_9376</name>
</gene>
<feature type="region of interest" description="Disordered" evidence="6">
    <location>
        <begin position="1"/>
        <end position="163"/>
    </location>
</feature>
<evidence type="ECO:0000256" key="7">
    <source>
        <dbReference type="SAM" id="Phobius"/>
    </source>
</evidence>
<dbReference type="SMART" id="SM00714">
    <property type="entry name" value="LITAF"/>
    <property type="match status" value="1"/>
</dbReference>
<dbReference type="Proteomes" id="UP000635477">
    <property type="component" value="Unassembled WGS sequence"/>
</dbReference>
<keyword evidence="3" id="KW-0479">Metal-binding</keyword>
<dbReference type="AlphaFoldDB" id="A0A8H4XFH2"/>
<keyword evidence="7" id="KW-1133">Transmembrane helix</keyword>
<evidence type="ECO:0000256" key="2">
    <source>
        <dbReference type="ARBA" id="ARBA00005975"/>
    </source>
</evidence>
<name>A0A8H4XFH2_9HYPO</name>
<reference evidence="9" key="1">
    <citation type="journal article" date="2020" name="BMC Genomics">
        <title>Correction to: Identification and distribution of gene clusters required for synthesis of sphingolipid metabolism inhibitors in diverse species of the filamentous fungus Fusarium.</title>
        <authorList>
            <person name="Kim H.S."/>
            <person name="Lohmar J.M."/>
            <person name="Busman M."/>
            <person name="Brown D.W."/>
            <person name="Naumann T.A."/>
            <person name="Divon H.H."/>
            <person name="Lysoe E."/>
            <person name="Uhlig S."/>
            <person name="Proctor R.H."/>
        </authorList>
    </citation>
    <scope>NUCLEOTIDE SEQUENCE</scope>
    <source>
        <strain evidence="9">NRRL 22465</strain>
    </source>
</reference>
<evidence type="ECO:0000259" key="8">
    <source>
        <dbReference type="PROSITE" id="PS51837"/>
    </source>
</evidence>
<evidence type="ECO:0000256" key="3">
    <source>
        <dbReference type="ARBA" id="ARBA00022723"/>
    </source>
</evidence>
<keyword evidence="7" id="KW-0812">Transmembrane</keyword>
<keyword evidence="10" id="KW-1185">Reference proteome</keyword>
<accession>A0A8H4XFH2</accession>
<feature type="region of interest" description="Disordered" evidence="6">
    <location>
        <begin position="245"/>
        <end position="266"/>
    </location>
</feature>
<keyword evidence="5 7" id="KW-0472">Membrane</keyword>
<feature type="compositionally biased region" description="Pro residues" evidence="6">
    <location>
        <begin position="106"/>
        <end position="120"/>
    </location>
</feature>
<feature type="domain" description="LITAF" evidence="8">
    <location>
        <begin position="157"/>
        <end position="239"/>
    </location>
</feature>
<reference evidence="9" key="2">
    <citation type="submission" date="2020-05" db="EMBL/GenBank/DDBJ databases">
        <authorList>
            <person name="Kim H.-S."/>
            <person name="Proctor R.H."/>
            <person name="Brown D.W."/>
        </authorList>
    </citation>
    <scope>NUCLEOTIDE SEQUENCE</scope>
    <source>
        <strain evidence="9">NRRL 22465</strain>
    </source>
</reference>
<dbReference type="PROSITE" id="PS51837">
    <property type="entry name" value="LITAF"/>
    <property type="match status" value="1"/>
</dbReference>
<evidence type="ECO:0000256" key="5">
    <source>
        <dbReference type="ARBA" id="ARBA00023136"/>
    </source>
</evidence>
<keyword evidence="4" id="KW-0862">Zinc</keyword>
<dbReference type="EMBL" id="JABEYC010000865">
    <property type="protein sequence ID" value="KAF4973277.1"/>
    <property type="molecule type" value="Genomic_DNA"/>
</dbReference>
<comment type="caution">
    <text evidence="9">The sequence shown here is derived from an EMBL/GenBank/DDBJ whole genome shotgun (WGS) entry which is preliminary data.</text>
</comment>
<feature type="transmembrane region" description="Helical" evidence="7">
    <location>
        <begin position="194"/>
        <end position="217"/>
    </location>
</feature>
<dbReference type="InterPro" id="IPR037519">
    <property type="entry name" value="LITAF_fam"/>
</dbReference>
<evidence type="ECO:0000256" key="4">
    <source>
        <dbReference type="ARBA" id="ARBA00022833"/>
    </source>
</evidence>
<evidence type="ECO:0000256" key="1">
    <source>
        <dbReference type="ARBA" id="ARBA00004170"/>
    </source>
</evidence>
<sequence>MSLPSREPGQPVDSSVGMSSSSSPPVPEEKIVFEPQTAAPPTHQVTQQHQAPGPVDQAAQAPQLAETAPNPGDINNNTHMIDRDTLPEVVPNNFPESTEKHLVHNPPEPSDNPPAHPPRPTQNQNQNQNQTQTQTQTQNQGGYSNIQQPMKAPAPGSNFQTVTPLHLLGDQPDTIDCPFCRQASQTKVRRHPTLVTHVLAIGLFFGTLCGVIVPYVFRWFNDLSHYCGSCGQKVAYRERGSKTMQTLGTPEQLRQPSKFASNSVQV</sequence>
<organism evidence="9 10">
    <name type="scientific">Fusarium zealandicum</name>
    <dbReference type="NCBI Taxonomy" id="1053134"/>
    <lineage>
        <taxon>Eukaryota</taxon>
        <taxon>Fungi</taxon>
        <taxon>Dikarya</taxon>
        <taxon>Ascomycota</taxon>
        <taxon>Pezizomycotina</taxon>
        <taxon>Sordariomycetes</taxon>
        <taxon>Hypocreomycetidae</taxon>
        <taxon>Hypocreales</taxon>
        <taxon>Nectriaceae</taxon>
        <taxon>Fusarium</taxon>
        <taxon>Fusarium staphyleae species complex</taxon>
    </lineage>
</organism>
<evidence type="ECO:0000313" key="10">
    <source>
        <dbReference type="Proteomes" id="UP000635477"/>
    </source>
</evidence>
<dbReference type="InterPro" id="IPR006629">
    <property type="entry name" value="LITAF"/>
</dbReference>
<dbReference type="PANTHER" id="PTHR23292">
    <property type="entry name" value="LIPOPOLYSACCHARIDE-INDUCED TUMOR NECROSIS FACTOR-ALPHA FACTOR"/>
    <property type="match status" value="1"/>
</dbReference>
<evidence type="ECO:0000313" key="9">
    <source>
        <dbReference type="EMBL" id="KAF4973277.1"/>
    </source>
</evidence>
<comment type="subcellular location">
    <subcellularLocation>
        <location evidence="1">Membrane</location>
        <topology evidence="1">Peripheral membrane protein</topology>
    </subcellularLocation>
</comment>
<protein>
    <recommendedName>
        <fullName evidence="8">LITAF domain-containing protein</fullName>
    </recommendedName>
</protein>
<feature type="compositionally biased region" description="Low complexity" evidence="6">
    <location>
        <begin position="11"/>
        <end position="23"/>
    </location>
</feature>
<proteinExistence type="inferred from homology"/>
<dbReference type="Pfam" id="PF10601">
    <property type="entry name" value="zf-LITAF-like"/>
    <property type="match status" value="1"/>
</dbReference>
<evidence type="ECO:0000256" key="6">
    <source>
        <dbReference type="SAM" id="MobiDB-lite"/>
    </source>
</evidence>
<comment type="similarity">
    <text evidence="2">Belongs to the CDIP1/LITAF family.</text>
</comment>